<keyword evidence="2" id="KW-1185">Reference proteome</keyword>
<comment type="caution">
    <text evidence="1">The sequence shown here is derived from an EMBL/GenBank/DDBJ whole genome shotgun (WGS) entry which is preliminary data.</text>
</comment>
<name>A0ABP8BSK8_9ACTN</name>
<proteinExistence type="predicted"/>
<dbReference type="RefSeq" id="WP_344888968.1">
    <property type="nucleotide sequence ID" value="NZ_BAABAS010000003.1"/>
</dbReference>
<dbReference type="EMBL" id="BAABAS010000003">
    <property type="protein sequence ID" value="GAA4224840.1"/>
    <property type="molecule type" value="Genomic_DNA"/>
</dbReference>
<protein>
    <submittedName>
        <fullName evidence="1">Uncharacterized protein</fullName>
    </submittedName>
</protein>
<sequence>MAALTEVHPAEETRTPSGLTARIDELMVPVVRRLWAAGYTTLMCCQDVGDAMANGGMWPVAERWHAFLDSYAWLKLPLTDAHNLMKALDGTQEFNPRLTAKAEDGWSSHVWLGPEGMADYSNVYFPASQIPELIGVLDDHAPA</sequence>
<reference evidence="2" key="1">
    <citation type="journal article" date="2019" name="Int. J. Syst. Evol. Microbiol.">
        <title>The Global Catalogue of Microorganisms (GCM) 10K type strain sequencing project: providing services to taxonomists for standard genome sequencing and annotation.</title>
        <authorList>
            <consortium name="The Broad Institute Genomics Platform"/>
            <consortium name="The Broad Institute Genome Sequencing Center for Infectious Disease"/>
            <person name="Wu L."/>
            <person name="Ma J."/>
        </authorList>
    </citation>
    <scope>NUCLEOTIDE SEQUENCE [LARGE SCALE GENOMIC DNA]</scope>
    <source>
        <strain evidence="2">JCM 17440</strain>
    </source>
</reference>
<evidence type="ECO:0000313" key="2">
    <source>
        <dbReference type="Proteomes" id="UP001501710"/>
    </source>
</evidence>
<gene>
    <name evidence="1" type="ORF">GCM10022254_05250</name>
</gene>
<dbReference type="Proteomes" id="UP001501710">
    <property type="component" value="Unassembled WGS sequence"/>
</dbReference>
<organism evidence="1 2">
    <name type="scientific">Actinomadura meridiana</name>
    <dbReference type="NCBI Taxonomy" id="559626"/>
    <lineage>
        <taxon>Bacteria</taxon>
        <taxon>Bacillati</taxon>
        <taxon>Actinomycetota</taxon>
        <taxon>Actinomycetes</taxon>
        <taxon>Streptosporangiales</taxon>
        <taxon>Thermomonosporaceae</taxon>
        <taxon>Actinomadura</taxon>
    </lineage>
</organism>
<evidence type="ECO:0000313" key="1">
    <source>
        <dbReference type="EMBL" id="GAA4224840.1"/>
    </source>
</evidence>
<accession>A0ABP8BSK8</accession>